<protein>
    <submittedName>
        <fullName evidence="2">GNAT family N-acetyltransferase</fullName>
    </submittedName>
</protein>
<proteinExistence type="predicted"/>
<dbReference type="Pfam" id="PF00583">
    <property type="entry name" value="Acetyltransf_1"/>
    <property type="match status" value="1"/>
</dbReference>
<dbReference type="Gene3D" id="3.40.630.30">
    <property type="match status" value="1"/>
</dbReference>
<comment type="caution">
    <text evidence="2">The sequence shown here is derived from an EMBL/GenBank/DDBJ whole genome shotgun (WGS) entry which is preliminary data.</text>
</comment>
<evidence type="ECO:0000259" key="1">
    <source>
        <dbReference type="PROSITE" id="PS51186"/>
    </source>
</evidence>
<sequence length="173" mass="18703">MIETLGAKAASAAADDLREVYFSAFGAPGYDEPAERADQFADEQLPTHAARPGFKLVVARSAGAITGFAYGFTGERGQWWPDRIAEAAPEIAAEWVGGHFEFVELAVAASAQRQGLGADLHDALMADLPHSKALLSTYTGDRPAPRLYRRKGWQLLLPHLTPTAALYGKHLTR</sequence>
<reference evidence="3" key="1">
    <citation type="journal article" date="2019" name="Int. J. Syst. Evol. Microbiol.">
        <title>The Global Catalogue of Microorganisms (GCM) 10K type strain sequencing project: providing services to taxonomists for standard genome sequencing and annotation.</title>
        <authorList>
            <consortium name="The Broad Institute Genomics Platform"/>
            <consortium name="The Broad Institute Genome Sequencing Center for Infectious Disease"/>
            <person name="Wu L."/>
            <person name="Ma J."/>
        </authorList>
    </citation>
    <scope>NUCLEOTIDE SEQUENCE [LARGE SCALE GENOMIC DNA]</scope>
    <source>
        <strain evidence="3">JCM 14303</strain>
    </source>
</reference>
<dbReference type="EMBL" id="BAAANC010000004">
    <property type="protein sequence ID" value="GAA1554623.1"/>
    <property type="molecule type" value="Genomic_DNA"/>
</dbReference>
<organism evidence="2 3">
    <name type="scientific">Kribbella lupini</name>
    <dbReference type="NCBI Taxonomy" id="291602"/>
    <lineage>
        <taxon>Bacteria</taxon>
        <taxon>Bacillati</taxon>
        <taxon>Actinomycetota</taxon>
        <taxon>Actinomycetes</taxon>
        <taxon>Propionibacteriales</taxon>
        <taxon>Kribbellaceae</taxon>
        <taxon>Kribbella</taxon>
    </lineage>
</organism>
<dbReference type="SUPFAM" id="SSF55729">
    <property type="entry name" value="Acyl-CoA N-acyltransferases (Nat)"/>
    <property type="match status" value="1"/>
</dbReference>
<dbReference type="PROSITE" id="PS51186">
    <property type="entry name" value="GNAT"/>
    <property type="match status" value="1"/>
</dbReference>
<evidence type="ECO:0000313" key="3">
    <source>
        <dbReference type="Proteomes" id="UP001500363"/>
    </source>
</evidence>
<keyword evidence="3" id="KW-1185">Reference proteome</keyword>
<dbReference type="RefSeq" id="WP_344181780.1">
    <property type="nucleotide sequence ID" value="NZ_BAAANC010000004.1"/>
</dbReference>
<dbReference type="InterPro" id="IPR000182">
    <property type="entry name" value="GNAT_dom"/>
</dbReference>
<feature type="domain" description="N-acetyltransferase" evidence="1">
    <location>
        <begin position="1"/>
        <end position="172"/>
    </location>
</feature>
<accession>A0ABP4N2L2</accession>
<dbReference type="InterPro" id="IPR016181">
    <property type="entry name" value="Acyl_CoA_acyltransferase"/>
</dbReference>
<name>A0ABP4N2L2_9ACTN</name>
<gene>
    <name evidence="2" type="ORF">GCM10009741_68860</name>
</gene>
<dbReference type="Proteomes" id="UP001500363">
    <property type="component" value="Unassembled WGS sequence"/>
</dbReference>
<evidence type="ECO:0000313" key="2">
    <source>
        <dbReference type="EMBL" id="GAA1554623.1"/>
    </source>
</evidence>